<evidence type="ECO:0000256" key="1">
    <source>
        <dbReference type="ARBA" id="ARBA00022723"/>
    </source>
</evidence>
<proteinExistence type="predicted"/>
<dbReference type="InterPro" id="IPR017907">
    <property type="entry name" value="Znf_RING_CS"/>
</dbReference>
<evidence type="ECO:0000256" key="2">
    <source>
        <dbReference type="ARBA" id="ARBA00022771"/>
    </source>
</evidence>
<accession>A0A1A8P8G7</accession>
<dbReference type="SUPFAM" id="SSF57850">
    <property type="entry name" value="RING/U-box"/>
    <property type="match status" value="1"/>
</dbReference>
<reference evidence="6" key="2">
    <citation type="submission" date="2016-06" db="EMBL/GenBank/DDBJ databases">
        <title>The genome of a short-lived fish provides insights into sex chromosome evolution and the genetic control of aging.</title>
        <authorList>
            <person name="Reichwald K."/>
            <person name="Felder M."/>
            <person name="Petzold A."/>
            <person name="Koch P."/>
            <person name="Groth M."/>
            <person name="Platzer M."/>
        </authorList>
    </citation>
    <scope>NUCLEOTIDE SEQUENCE</scope>
    <source>
        <tissue evidence="6">Brain</tissue>
    </source>
</reference>
<evidence type="ECO:0000256" key="3">
    <source>
        <dbReference type="ARBA" id="ARBA00022833"/>
    </source>
</evidence>
<name>A0A1A8P8G7_9TELE</name>
<evidence type="ECO:0000313" key="6">
    <source>
        <dbReference type="EMBL" id="SBR77354.1"/>
    </source>
</evidence>
<keyword evidence="1" id="KW-0479">Metal-binding</keyword>
<dbReference type="InterPro" id="IPR001841">
    <property type="entry name" value="Znf_RING"/>
</dbReference>
<evidence type="ECO:0000256" key="4">
    <source>
        <dbReference type="PROSITE-ProRule" id="PRU00175"/>
    </source>
</evidence>
<dbReference type="InterPro" id="IPR051051">
    <property type="entry name" value="E3_ubiq-ligase_TRIM/RNF"/>
</dbReference>
<dbReference type="PANTHER" id="PTHR25465">
    <property type="entry name" value="B-BOX DOMAIN CONTAINING"/>
    <property type="match status" value="1"/>
</dbReference>
<dbReference type="AlphaFoldDB" id="A0A1A8P8G7"/>
<reference evidence="6" key="1">
    <citation type="submission" date="2016-05" db="EMBL/GenBank/DDBJ databases">
        <authorList>
            <person name="Lavstsen T."/>
            <person name="Jespersen J.S."/>
        </authorList>
    </citation>
    <scope>NUCLEOTIDE SEQUENCE</scope>
    <source>
        <tissue evidence="6">Brain</tissue>
    </source>
</reference>
<dbReference type="PROSITE" id="PS50089">
    <property type="entry name" value="ZF_RING_2"/>
    <property type="match status" value="1"/>
</dbReference>
<dbReference type="GO" id="GO:0008270">
    <property type="term" value="F:zinc ion binding"/>
    <property type="evidence" value="ECO:0007669"/>
    <property type="project" value="UniProtKB-KW"/>
</dbReference>
<dbReference type="Gene3D" id="4.10.830.40">
    <property type="match status" value="1"/>
</dbReference>
<gene>
    <name evidence="6" type="primary">Nfu_g_1_005700</name>
</gene>
<organism evidence="6">
    <name type="scientific">Nothobranchius pienaari</name>
    <dbReference type="NCBI Taxonomy" id="704102"/>
    <lineage>
        <taxon>Eukaryota</taxon>
        <taxon>Metazoa</taxon>
        <taxon>Chordata</taxon>
        <taxon>Craniata</taxon>
        <taxon>Vertebrata</taxon>
        <taxon>Euteleostomi</taxon>
        <taxon>Actinopterygii</taxon>
        <taxon>Neopterygii</taxon>
        <taxon>Teleostei</taxon>
        <taxon>Neoteleostei</taxon>
        <taxon>Acanthomorphata</taxon>
        <taxon>Ovalentaria</taxon>
        <taxon>Atherinomorphae</taxon>
        <taxon>Cyprinodontiformes</taxon>
        <taxon>Nothobranchiidae</taxon>
        <taxon>Nothobranchius</taxon>
    </lineage>
</organism>
<protein>
    <recommendedName>
        <fullName evidence="5">RING-type domain-containing protein</fullName>
    </recommendedName>
</protein>
<dbReference type="Pfam" id="PF13445">
    <property type="entry name" value="zf-RING_UBOX"/>
    <property type="match status" value="1"/>
</dbReference>
<dbReference type="InterPro" id="IPR027370">
    <property type="entry name" value="Znf-RING_euk"/>
</dbReference>
<dbReference type="Gene3D" id="3.30.40.10">
    <property type="entry name" value="Zinc/RING finger domain, C3HC4 (zinc finger)"/>
    <property type="match status" value="1"/>
</dbReference>
<keyword evidence="2 4" id="KW-0863">Zinc-finger</keyword>
<sequence length="108" mass="12294">MFTDPVSTPCGHNFCKTCITTHWDGERFYKCPLCKEIFTTRPELRVNTFIREMVDQFRHEAEQKTSSSSEQQAAKPGEVPCDICTGTRLKALKSCVCSPTVRLTWSLT</sequence>
<dbReference type="PANTHER" id="PTHR25465:SF32">
    <property type="entry name" value="BLOODTHIRSTY-RELATED GENE FAMILY, MEMBER 16 ISOFORM X1-RELATED"/>
    <property type="match status" value="1"/>
</dbReference>
<feature type="domain" description="RING-type" evidence="5">
    <location>
        <begin position="9"/>
        <end position="35"/>
    </location>
</feature>
<dbReference type="InterPro" id="IPR013083">
    <property type="entry name" value="Znf_RING/FYVE/PHD"/>
</dbReference>
<dbReference type="PROSITE" id="PS00518">
    <property type="entry name" value="ZF_RING_1"/>
    <property type="match status" value="1"/>
</dbReference>
<keyword evidence="3" id="KW-0862">Zinc</keyword>
<evidence type="ECO:0000259" key="5">
    <source>
        <dbReference type="PROSITE" id="PS50089"/>
    </source>
</evidence>
<dbReference type="EMBL" id="HAEG01006681">
    <property type="protein sequence ID" value="SBR77354.1"/>
    <property type="molecule type" value="Transcribed_RNA"/>
</dbReference>